<dbReference type="InterPro" id="IPR052468">
    <property type="entry name" value="Dual_spec_MAPK_kinase"/>
</dbReference>
<feature type="compositionally biased region" description="Acidic residues" evidence="11">
    <location>
        <begin position="72"/>
        <end position="86"/>
    </location>
</feature>
<dbReference type="SUPFAM" id="SSF56112">
    <property type="entry name" value="Protein kinase-like (PK-like)"/>
    <property type="match status" value="1"/>
</dbReference>
<dbReference type="GO" id="GO:0004708">
    <property type="term" value="F:MAP kinase kinase activity"/>
    <property type="evidence" value="ECO:0007669"/>
    <property type="project" value="UniProtKB-EC"/>
</dbReference>
<dbReference type="InterPro" id="IPR000719">
    <property type="entry name" value="Prot_kinase_dom"/>
</dbReference>
<protein>
    <submittedName>
        <fullName evidence="13">Mitogen-activated protein kinase kinase 9</fullName>
    </submittedName>
</protein>
<dbReference type="GO" id="GO:0005666">
    <property type="term" value="C:RNA polymerase III complex"/>
    <property type="evidence" value="ECO:0007669"/>
    <property type="project" value="InterPro"/>
</dbReference>
<dbReference type="PROSITE" id="PS50011">
    <property type="entry name" value="PROTEIN_KINASE_DOM"/>
    <property type="match status" value="1"/>
</dbReference>
<feature type="compositionally biased region" description="Basic residues" evidence="11">
    <location>
        <begin position="26"/>
        <end position="39"/>
    </location>
</feature>
<evidence type="ECO:0000256" key="8">
    <source>
        <dbReference type="ARBA" id="ARBA00049014"/>
    </source>
</evidence>
<keyword evidence="5 13" id="KW-0418">Kinase</keyword>
<evidence type="ECO:0000259" key="12">
    <source>
        <dbReference type="PROSITE" id="PS50011"/>
    </source>
</evidence>
<evidence type="ECO:0000256" key="4">
    <source>
        <dbReference type="ARBA" id="ARBA00022741"/>
    </source>
</evidence>
<comment type="caution">
    <text evidence="13">The sequence shown here is derived from an EMBL/GenBank/DDBJ whole genome shotgun (WGS) entry which is preliminary data.</text>
</comment>
<keyword evidence="3" id="KW-0808">Transferase</keyword>
<comment type="catalytic activity">
    <reaction evidence="8">
        <text>L-seryl-[protein] + ATP = O-phospho-L-seryl-[protein] + ADP + H(+)</text>
        <dbReference type="Rhea" id="RHEA:17989"/>
        <dbReference type="Rhea" id="RHEA-COMP:9863"/>
        <dbReference type="Rhea" id="RHEA-COMP:11604"/>
        <dbReference type="ChEBI" id="CHEBI:15378"/>
        <dbReference type="ChEBI" id="CHEBI:29999"/>
        <dbReference type="ChEBI" id="CHEBI:30616"/>
        <dbReference type="ChEBI" id="CHEBI:83421"/>
        <dbReference type="ChEBI" id="CHEBI:456216"/>
        <dbReference type="EC" id="2.7.12.2"/>
    </reaction>
</comment>
<evidence type="ECO:0000256" key="6">
    <source>
        <dbReference type="ARBA" id="ARBA00022840"/>
    </source>
</evidence>
<dbReference type="InterPro" id="IPR007811">
    <property type="entry name" value="RPC4"/>
</dbReference>
<dbReference type="Pfam" id="PF00069">
    <property type="entry name" value="Pkinase"/>
    <property type="match status" value="1"/>
</dbReference>
<feature type="compositionally biased region" description="Basic and acidic residues" evidence="11">
    <location>
        <begin position="1"/>
        <end position="25"/>
    </location>
</feature>
<gene>
    <name evidence="13" type="primary">MKK9_3</name>
    <name evidence="13" type="ORF">Zm00014a_015269</name>
</gene>
<proteinExistence type="predicted"/>
<dbReference type="GO" id="GO:0003677">
    <property type="term" value="F:DNA binding"/>
    <property type="evidence" value="ECO:0007669"/>
    <property type="project" value="InterPro"/>
</dbReference>
<evidence type="ECO:0000256" key="9">
    <source>
        <dbReference type="ARBA" id="ARBA00049299"/>
    </source>
</evidence>
<feature type="region of interest" description="Disordered" evidence="11">
    <location>
        <begin position="1"/>
        <end position="101"/>
    </location>
</feature>
<keyword evidence="6" id="KW-0067">ATP-binding</keyword>
<keyword evidence="2" id="KW-0597">Phosphoprotein</keyword>
<reference evidence="13 14" key="1">
    <citation type="journal article" date="2018" name="Nat. Genet.">
        <title>Extensive intraspecific gene order and gene structural variations between Mo17 and other maize genomes.</title>
        <authorList>
            <person name="Sun S."/>
            <person name="Zhou Y."/>
            <person name="Chen J."/>
            <person name="Shi J."/>
            <person name="Zhao H."/>
            <person name="Zhao H."/>
            <person name="Song W."/>
            <person name="Zhang M."/>
            <person name="Cui Y."/>
            <person name="Dong X."/>
            <person name="Liu H."/>
            <person name="Ma X."/>
            <person name="Jiao Y."/>
            <person name="Wang B."/>
            <person name="Wei X."/>
            <person name="Stein J.C."/>
            <person name="Glaubitz J.C."/>
            <person name="Lu F."/>
            <person name="Yu G."/>
            <person name="Liang C."/>
            <person name="Fengler K."/>
            <person name="Li B."/>
            <person name="Rafalski A."/>
            <person name="Schnable P.S."/>
            <person name="Ware D.H."/>
            <person name="Buckler E.S."/>
            <person name="Lai J."/>
        </authorList>
    </citation>
    <scope>NUCLEOTIDE SEQUENCE [LARGE SCALE GENOMIC DNA]</scope>
    <source>
        <strain evidence="14">cv. Missouri 17</strain>
        <tissue evidence="13">Seedling</tissue>
    </source>
</reference>
<dbReference type="SMART" id="SM00220">
    <property type="entry name" value="S_TKc"/>
    <property type="match status" value="1"/>
</dbReference>
<dbReference type="ExpressionAtlas" id="A0A3L6FHJ6">
    <property type="expression patterns" value="baseline and differential"/>
</dbReference>
<dbReference type="GO" id="GO:0004713">
    <property type="term" value="F:protein tyrosine kinase activity"/>
    <property type="evidence" value="ECO:0007669"/>
    <property type="project" value="UniProtKB-KW"/>
</dbReference>
<feature type="domain" description="Protein kinase" evidence="12">
    <location>
        <begin position="275"/>
        <end position="544"/>
    </location>
</feature>
<evidence type="ECO:0000256" key="7">
    <source>
        <dbReference type="ARBA" id="ARBA00023137"/>
    </source>
</evidence>
<feature type="compositionally biased region" description="Basic and acidic residues" evidence="11">
    <location>
        <begin position="40"/>
        <end position="53"/>
    </location>
</feature>
<evidence type="ECO:0000256" key="2">
    <source>
        <dbReference type="ARBA" id="ARBA00022553"/>
    </source>
</evidence>
<organism evidence="13 14">
    <name type="scientific">Zea mays</name>
    <name type="common">Maize</name>
    <dbReference type="NCBI Taxonomy" id="4577"/>
    <lineage>
        <taxon>Eukaryota</taxon>
        <taxon>Viridiplantae</taxon>
        <taxon>Streptophyta</taxon>
        <taxon>Embryophyta</taxon>
        <taxon>Tracheophyta</taxon>
        <taxon>Spermatophyta</taxon>
        <taxon>Magnoliopsida</taxon>
        <taxon>Liliopsida</taxon>
        <taxon>Poales</taxon>
        <taxon>Poaceae</taxon>
        <taxon>PACMAD clade</taxon>
        <taxon>Panicoideae</taxon>
        <taxon>Andropogonodae</taxon>
        <taxon>Andropogoneae</taxon>
        <taxon>Tripsacinae</taxon>
        <taxon>Zea</taxon>
    </lineage>
</organism>
<evidence type="ECO:0000256" key="11">
    <source>
        <dbReference type="SAM" id="MobiDB-lite"/>
    </source>
</evidence>
<sequence length="563" mass="61814">MTELREMDKDGSSERSRPDHGDVKMLKFRPKVPRQKQKPKQQDPKPIDEDVMKILRTRQVATKSAPNTEGLVYEEESSDDDDDNDSDNVGLLETQPDSIESEALTCPAEELDLLQQEGSKERMFFFQFPNSLPLPKRSSSAGKEVMEGSNLQQLPQGYLGKMLVYKSGKIKMKLGDIIFDVSVHLSHLFEISKIFLHIFYAQFQPLQCYVSFRTACSSLWMNVCKDRLPRRVRWPSRCCCLTRCAAGPGAQDDVLRAGGGSCPSGAREAAAVGPRWICNLGAGGGLASVCKARHCRTGAVFAVKISFDQDPLVVEKEAELLLLKIAAGATHVIDFYGLLREPGGKAALVLEYMDAGSLGSLLRRRRRGGLRIPEAAVAEVAFQCVRGLLQLHYNGVAHLDVKPDNILANSRGEIKMSDFNLSRVLRGPSCESLQVPITGGTKMYYGPERFAPKASAEPIGAMKADVWGIGVTILELFLGRLSLVPGVEKPSAEELKKAICYGEPPSVPEDEEASAELRAFLAACLQKKPARRAMAVQLLAQPFIARRDVEASKRALLEILAAA</sequence>
<dbReference type="GO" id="GO:0004674">
    <property type="term" value="F:protein serine/threonine kinase activity"/>
    <property type="evidence" value="ECO:0007669"/>
    <property type="project" value="UniProtKB-KW"/>
</dbReference>
<comment type="catalytic activity">
    <reaction evidence="10">
        <text>L-tyrosyl-[protein] + ATP = O-phospho-L-tyrosyl-[protein] + ADP + H(+)</text>
        <dbReference type="Rhea" id="RHEA:10596"/>
        <dbReference type="Rhea" id="RHEA-COMP:10136"/>
        <dbReference type="Rhea" id="RHEA-COMP:20101"/>
        <dbReference type="ChEBI" id="CHEBI:15378"/>
        <dbReference type="ChEBI" id="CHEBI:30616"/>
        <dbReference type="ChEBI" id="CHEBI:46858"/>
        <dbReference type="ChEBI" id="CHEBI:61978"/>
        <dbReference type="ChEBI" id="CHEBI:456216"/>
        <dbReference type="EC" id="2.7.12.2"/>
    </reaction>
</comment>
<evidence type="ECO:0000256" key="5">
    <source>
        <dbReference type="ARBA" id="ARBA00022777"/>
    </source>
</evidence>
<dbReference type="PANTHER" id="PTHR47238:SF4">
    <property type="entry name" value="MITOGEN-ACTIVATED PROTEIN KINASE KINASE 5"/>
    <property type="match status" value="1"/>
</dbReference>
<dbReference type="InterPro" id="IPR011009">
    <property type="entry name" value="Kinase-like_dom_sf"/>
</dbReference>
<dbReference type="Pfam" id="PF05132">
    <property type="entry name" value="RNA_pol_Rpc4"/>
    <property type="match status" value="1"/>
</dbReference>
<dbReference type="GO" id="GO:0005524">
    <property type="term" value="F:ATP binding"/>
    <property type="evidence" value="ECO:0007669"/>
    <property type="project" value="UniProtKB-KW"/>
</dbReference>
<keyword evidence="4" id="KW-0547">Nucleotide-binding</keyword>
<dbReference type="PANTHER" id="PTHR47238">
    <property type="entry name" value="MITOGEN-ACTIVATED PROTEIN KINASE KINASE 5"/>
    <property type="match status" value="1"/>
</dbReference>
<dbReference type="Gene3D" id="1.10.510.10">
    <property type="entry name" value="Transferase(Phosphotransferase) domain 1"/>
    <property type="match status" value="1"/>
</dbReference>
<dbReference type="FunFam" id="1.10.510.10:FF:002963">
    <property type="entry name" value="Mitogen-activated protein kinase kinase 9"/>
    <property type="match status" value="1"/>
</dbReference>
<dbReference type="Proteomes" id="UP000251960">
    <property type="component" value="Chromosome 3"/>
</dbReference>
<evidence type="ECO:0000313" key="14">
    <source>
        <dbReference type="Proteomes" id="UP000251960"/>
    </source>
</evidence>
<accession>A0A3L6FHJ6</accession>
<dbReference type="GO" id="GO:0006383">
    <property type="term" value="P:transcription by RNA polymerase III"/>
    <property type="evidence" value="ECO:0007669"/>
    <property type="project" value="InterPro"/>
</dbReference>
<name>A0A3L6FHJ6_MAIZE</name>
<evidence type="ECO:0000256" key="10">
    <source>
        <dbReference type="ARBA" id="ARBA00051693"/>
    </source>
</evidence>
<dbReference type="EMBL" id="NCVQ01000004">
    <property type="protein sequence ID" value="PWZ32413.1"/>
    <property type="molecule type" value="Genomic_DNA"/>
</dbReference>
<evidence type="ECO:0000256" key="1">
    <source>
        <dbReference type="ARBA" id="ARBA00022527"/>
    </source>
</evidence>
<keyword evidence="7" id="KW-0829">Tyrosine-protein kinase</keyword>
<comment type="catalytic activity">
    <reaction evidence="9">
        <text>L-threonyl-[protein] + ATP = O-phospho-L-threonyl-[protein] + ADP + H(+)</text>
        <dbReference type="Rhea" id="RHEA:46608"/>
        <dbReference type="Rhea" id="RHEA-COMP:11060"/>
        <dbReference type="Rhea" id="RHEA-COMP:11605"/>
        <dbReference type="ChEBI" id="CHEBI:15378"/>
        <dbReference type="ChEBI" id="CHEBI:30013"/>
        <dbReference type="ChEBI" id="CHEBI:30616"/>
        <dbReference type="ChEBI" id="CHEBI:61977"/>
        <dbReference type="ChEBI" id="CHEBI:456216"/>
        <dbReference type="EC" id="2.7.12.2"/>
    </reaction>
</comment>
<keyword evidence="1" id="KW-0723">Serine/threonine-protein kinase</keyword>
<evidence type="ECO:0000313" key="13">
    <source>
        <dbReference type="EMBL" id="PWZ32413.1"/>
    </source>
</evidence>
<dbReference type="AlphaFoldDB" id="A0A3L6FHJ6"/>
<evidence type="ECO:0000256" key="3">
    <source>
        <dbReference type="ARBA" id="ARBA00022679"/>
    </source>
</evidence>